<evidence type="ECO:0000313" key="2">
    <source>
        <dbReference type="EMBL" id="CCO19814.1"/>
    </source>
</evidence>
<sequence>MNKSGVLVRPWSYKVHDYINVPIVGILASLCVAGLLDLVNTYVVTKIFVIYIILDTIWILIFPDSIPSMASFIVLHHVLTFCILLHPLRYPEHSIETCRDGIVELNTFFLILRRQLRRGSFANILCNSCYNLTLGIRYVWQPYLIYHFFIITNIREGYPFSEFFCVMVSQIALCTFNVCLILLPKKSKTISD</sequence>
<feature type="transmembrane region" description="Helical" evidence="1">
    <location>
        <begin position="160"/>
        <end position="183"/>
    </location>
</feature>
<keyword evidence="1" id="KW-1133">Transmembrane helix</keyword>
<dbReference type="EMBL" id="FO082265">
    <property type="protein sequence ID" value="CCO19814.1"/>
    <property type="molecule type" value="Genomic_DNA"/>
</dbReference>
<feature type="transmembrane region" description="Helical" evidence="1">
    <location>
        <begin position="18"/>
        <end position="36"/>
    </location>
</feature>
<evidence type="ECO:0000313" key="3">
    <source>
        <dbReference type="Proteomes" id="UP000198341"/>
    </source>
</evidence>
<feature type="transmembrane region" description="Helical" evidence="1">
    <location>
        <begin position="43"/>
        <end position="62"/>
    </location>
</feature>
<evidence type="ECO:0008006" key="4">
    <source>
        <dbReference type="Google" id="ProtNLM"/>
    </source>
</evidence>
<dbReference type="RefSeq" id="XP_007509357.1">
    <property type="nucleotide sequence ID" value="XM_007509295.1"/>
</dbReference>
<keyword evidence="1" id="KW-0812">Transmembrane</keyword>
<dbReference type="OrthoDB" id="509445at2759"/>
<dbReference type="AlphaFoldDB" id="K8EPD9"/>
<feature type="transmembrane region" description="Helical" evidence="1">
    <location>
        <begin position="121"/>
        <end position="140"/>
    </location>
</feature>
<gene>
    <name evidence="2" type="ordered locus">Bathy14g02370</name>
</gene>
<evidence type="ECO:0000256" key="1">
    <source>
        <dbReference type="SAM" id="Phobius"/>
    </source>
</evidence>
<keyword evidence="3" id="KW-1185">Reference proteome</keyword>
<protein>
    <recommendedName>
        <fullName evidence="4">TLC domain-containing protein</fullName>
    </recommendedName>
</protein>
<dbReference type="GeneID" id="19011787"/>
<dbReference type="eggNOG" id="ENOG502SE6N">
    <property type="taxonomic scope" value="Eukaryota"/>
</dbReference>
<feature type="transmembrane region" description="Helical" evidence="1">
    <location>
        <begin position="68"/>
        <end position="85"/>
    </location>
</feature>
<dbReference type="STRING" id="41875.K8EPD9"/>
<dbReference type="Proteomes" id="UP000198341">
    <property type="component" value="Chromosome 14"/>
</dbReference>
<name>K8EPD9_9CHLO</name>
<keyword evidence="1" id="KW-0472">Membrane</keyword>
<proteinExistence type="predicted"/>
<organism evidence="2 3">
    <name type="scientific">Bathycoccus prasinos</name>
    <dbReference type="NCBI Taxonomy" id="41875"/>
    <lineage>
        <taxon>Eukaryota</taxon>
        <taxon>Viridiplantae</taxon>
        <taxon>Chlorophyta</taxon>
        <taxon>Mamiellophyceae</taxon>
        <taxon>Mamiellales</taxon>
        <taxon>Bathycoccaceae</taxon>
        <taxon>Bathycoccus</taxon>
    </lineage>
</organism>
<accession>K8EPD9</accession>
<dbReference type="KEGG" id="bpg:Bathy14g02370"/>
<reference evidence="2 3" key="1">
    <citation type="submission" date="2011-10" db="EMBL/GenBank/DDBJ databases">
        <authorList>
            <person name="Genoscope - CEA"/>
        </authorList>
    </citation>
    <scope>NUCLEOTIDE SEQUENCE [LARGE SCALE GENOMIC DNA]</scope>
    <source>
        <strain evidence="2 3">RCC 1105</strain>
    </source>
</reference>